<organism evidence="2 3">
    <name type="scientific">Gymnopus androsaceus JB14</name>
    <dbReference type="NCBI Taxonomy" id="1447944"/>
    <lineage>
        <taxon>Eukaryota</taxon>
        <taxon>Fungi</taxon>
        <taxon>Dikarya</taxon>
        <taxon>Basidiomycota</taxon>
        <taxon>Agaricomycotina</taxon>
        <taxon>Agaricomycetes</taxon>
        <taxon>Agaricomycetidae</taxon>
        <taxon>Agaricales</taxon>
        <taxon>Marasmiineae</taxon>
        <taxon>Omphalotaceae</taxon>
        <taxon>Gymnopus</taxon>
    </lineage>
</organism>
<name>A0A6A4HAM0_9AGAR</name>
<sequence>MSKPDKSQDRDSDVTSKRVLRSHLKFNPAPEAQQGPQEESGPGGQTHTQDSPVGLSISRTQVERSTHVPQPDSSSDSEGDPDDHADTPLSPRDPSSPTPSPFWFYAEAGEEAGQAAESADLGAVER</sequence>
<accession>A0A6A4HAM0</accession>
<dbReference type="Proteomes" id="UP000799118">
    <property type="component" value="Unassembled WGS sequence"/>
</dbReference>
<keyword evidence="3" id="KW-1185">Reference proteome</keyword>
<proteinExistence type="predicted"/>
<protein>
    <submittedName>
        <fullName evidence="2">Uncharacterized protein</fullName>
    </submittedName>
</protein>
<gene>
    <name evidence="2" type="ORF">BT96DRAFT_1022032</name>
</gene>
<dbReference type="AlphaFoldDB" id="A0A6A4HAM0"/>
<feature type="compositionally biased region" description="Low complexity" evidence="1">
    <location>
        <begin position="28"/>
        <end position="40"/>
    </location>
</feature>
<reference evidence="2" key="1">
    <citation type="journal article" date="2019" name="Environ. Microbiol.">
        <title>Fungal ecological strategies reflected in gene transcription - a case study of two litter decomposers.</title>
        <authorList>
            <person name="Barbi F."/>
            <person name="Kohler A."/>
            <person name="Barry K."/>
            <person name="Baskaran P."/>
            <person name="Daum C."/>
            <person name="Fauchery L."/>
            <person name="Ihrmark K."/>
            <person name="Kuo A."/>
            <person name="LaButti K."/>
            <person name="Lipzen A."/>
            <person name="Morin E."/>
            <person name="Grigoriev I.V."/>
            <person name="Henrissat B."/>
            <person name="Lindahl B."/>
            <person name="Martin F."/>
        </authorList>
    </citation>
    <scope>NUCLEOTIDE SEQUENCE</scope>
    <source>
        <strain evidence="2">JB14</strain>
    </source>
</reference>
<dbReference type="EMBL" id="ML769534">
    <property type="protein sequence ID" value="KAE9395292.1"/>
    <property type="molecule type" value="Genomic_DNA"/>
</dbReference>
<feature type="region of interest" description="Disordered" evidence="1">
    <location>
        <begin position="1"/>
        <end position="126"/>
    </location>
</feature>
<feature type="compositionally biased region" description="Basic and acidic residues" evidence="1">
    <location>
        <begin position="1"/>
        <end position="16"/>
    </location>
</feature>
<evidence type="ECO:0000313" key="3">
    <source>
        <dbReference type="Proteomes" id="UP000799118"/>
    </source>
</evidence>
<evidence type="ECO:0000256" key="1">
    <source>
        <dbReference type="SAM" id="MobiDB-lite"/>
    </source>
</evidence>
<evidence type="ECO:0000313" key="2">
    <source>
        <dbReference type="EMBL" id="KAE9395292.1"/>
    </source>
</evidence>